<proteinExistence type="predicted"/>
<organism evidence="1 2">
    <name type="scientific">Myxococcus fulvus</name>
    <dbReference type="NCBI Taxonomy" id="33"/>
    <lineage>
        <taxon>Bacteria</taxon>
        <taxon>Pseudomonadati</taxon>
        <taxon>Myxococcota</taxon>
        <taxon>Myxococcia</taxon>
        <taxon>Myxococcales</taxon>
        <taxon>Cystobacterineae</taxon>
        <taxon>Myxococcaceae</taxon>
        <taxon>Myxococcus</taxon>
    </lineage>
</organism>
<dbReference type="EMBL" id="BJXR01000059">
    <property type="protein sequence ID" value="GEN12187.1"/>
    <property type="molecule type" value="Genomic_DNA"/>
</dbReference>
<gene>
    <name evidence="1" type="ORF">MFU01_72240</name>
</gene>
<evidence type="ECO:0000313" key="1">
    <source>
        <dbReference type="EMBL" id="GEN12187.1"/>
    </source>
</evidence>
<protein>
    <submittedName>
        <fullName evidence="1">Uncharacterized protein</fullName>
    </submittedName>
</protein>
<dbReference type="Proteomes" id="UP000321514">
    <property type="component" value="Unassembled WGS sequence"/>
</dbReference>
<name>A0A511TDE4_MYXFU</name>
<reference evidence="1 2" key="1">
    <citation type="submission" date="2019-07" db="EMBL/GenBank/DDBJ databases">
        <title>Whole genome shotgun sequence of Myxococcus fulvus NBRC 100333.</title>
        <authorList>
            <person name="Hosoyama A."/>
            <person name="Uohara A."/>
            <person name="Ohji S."/>
            <person name="Ichikawa N."/>
        </authorList>
    </citation>
    <scope>NUCLEOTIDE SEQUENCE [LARGE SCALE GENOMIC DNA]</scope>
    <source>
        <strain evidence="1 2">NBRC 100333</strain>
    </source>
</reference>
<dbReference type="AlphaFoldDB" id="A0A511TDE4"/>
<accession>A0A511TDE4</accession>
<sequence length="93" mass="9962">MAAPGNDYCPAPNRHGFAPSAEFGVPTFHGETALRTDLVRVAPFAYPTLNAGLYTPEVDFVHGVAMSQNRYAQAARAVRDGLPVADAVKKFLT</sequence>
<evidence type="ECO:0000313" key="2">
    <source>
        <dbReference type="Proteomes" id="UP000321514"/>
    </source>
</evidence>
<comment type="caution">
    <text evidence="1">The sequence shown here is derived from an EMBL/GenBank/DDBJ whole genome shotgun (WGS) entry which is preliminary data.</text>
</comment>